<dbReference type="InterPro" id="IPR039552">
    <property type="entry name" value="IS66_C"/>
</dbReference>
<evidence type="ECO:0000313" key="4">
    <source>
        <dbReference type="Proteomes" id="UP001229346"/>
    </source>
</evidence>
<evidence type="ECO:0008006" key="5">
    <source>
        <dbReference type="Google" id="ProtNLM"/>
    </source>
</evidence>
<comment type="caution">
    <text evidence="3">The sequence shown here is derived from an EMBL/GenBank/DDBJ whole genome shotgun (WGS) entry which is preliminary data.</text>
</comment>
<feature type="domain" description="Transposase IS66 C-terminal" evidence="2">
    <location>
        <begin position="302"/>
        <end position="343"/>
    </location>
</feature>
<keyword evidence="4" id="KW-1185">Reference proteome</keyword>
<evidence type="ECO:0000313" key="3">
    <source>
        <dbReference type="EMBL" id="MDQ0112520.1"/>
    </source>
</evidence>
<evidence type="ECO:0000259" key="1">
    <source>
        <dbReference type="Pfam" id="PF03050"/>
    </source>
</evidence>
<dbReference type="PANTHER" id="PTHR33678">
    <property type="entry name" value="BLL1576 PROTEIN"/>
    <property type="match status" value="1"/>
</dbReference>
<name>A0ABT9TYR8_PAEHA</name>
<organism evidence="3 4">
    <name type="scientific">Paenibacillus harenae</name>
    <dbReference type="NCBI Taxonomy" id="306543"/>
    <lineage>
        <taxon>Bacteria</taxon>
        <taxon>Bacillati</taxon>
        <taxon>Bacillota</taxon>
        <taxon>Bacilli</taxon>
        <taxon>Bacillales</taxon>
        <taxon>Paenibacillaceae</taxon>
        <taxon>Paenibacillus</taxon>
    </lineage>
</organism>
<dbReference type="NCBIfam" id="NF033517">
    <property type="entry name" value="transpos_IS66"/>
    <property type="match status" value="1"/>
</dbReference>
<evidence type="ECO:0000259" key="2">
    <source>
        <dbReference type="Pfam" id="PF13817"/>
    </source>
</evidence>
<dbReference type="InterPro" id="IPR004291">
    <property type="entry name" value="Transposase_IS66_central"/>
</dbReference>
<dbReference type="PANTHER" id="PTHR33678:SF1">
    <property type="entry name" value="BLL1576 PROTEIN"/>
    <property type="match status" value="1"/>
</dbReference>
<feature type="domain" description="Transposase IS66 central" evidence="1">
    <location>
        <begin position="9"/>
        <end position="295"/>
    </location>
</feature>
<sequence>MPKPVYPGSLASPSSMAYVMSQKYVDSLPLYRQEQHFARLGYTLSRQTMANWMIYGAQKWLMPLVSVMKAYLLRQDVLHADETTLQVLREPGKSAQSSSYLWLYRTGRGVAPAVIYDYQKTRGGEHPQIFLSGFKGYLHVDGYAGYHKVPGVTLVGCWAHARRKYDEALKAAPPATRGNKDSVASQGLAYCNALFAIERELKDASPEERYAERKKRSLPILEAYSVWLKQQRSQTLPKSLVGKANAYSLNQWEKLTTFLKDGRLEIDNNRSERSIKPFVIGRKNWLFANTPRGAKASAAIYSVIETAKENGLLPFQYLKYLFEQLPQLPDSQNPEALEPYLPWSSSLPITCRFMC</sequence>
<dbReference type="Proteomes" id="UP001229346">
    <property type="component" value="Unassembled WGS sequence"/>
</dbReference>
<reference evidence="3 4" key="1">
    <citation type="submission" date="2023-07" db="EMBL/GenBank/DDBJ databases">
        <title>Sorghum-associated microbial communities from plants grown in Nebraska, USA.</title>
        <authorList>
            <person name="Schachtman D."/>
        </authorList>
    </citation>
    <scope>NUCLEOTIDE SEQUENCE [LARGE SCALE GENOMIC DNA]</scope>
    <source>
        <strain evidence="3 4">CC482</strain>
    </source>
</reference>
<protein>
    <recommendedName>
        <fullName evidence="5">IS66 family transposase</fullName>
    </recommendedName>
</protein>
<accession>A0ABT9TYR8</accession>
<dbReference type="Pfam" id="PF13817">
    <property type="entry name" value="DDE_Tnp_IS66_C"/>
    <property type="match status" value="1"/>
</dbReference>
<gene>
    <name evidence="3" type="ORF">J2T15_001955</name>
</gene>
<proteinExistence type="predicted"/>
<dbReference type="InterPro" id="IPR052344">
    <property type="entry name" value="Transposase-related"/>
</dbReference>
<dbReference type="EMBL" id="JAUSSU010000003">
    <property type="protein sequence ID" value="MDQ0112520.1"/>
    <property type="molecule type" value="Genomic_DNA"/>
</dbReference>
<dbReference type="Pfam" id="PF03050">
    <property type="entry name" value="DDE_Tnp_IS66"/>
    <property type="match status" value="1"/>
</dbReference>